<dbReference type="InterPro" id="IPR027417">
    <property type="entry name" value="P-loop_NTPase"/>
</dbReference>
<evidence type="ECO:0000313" key="2">
    <source>
        <dbReference type="EMBL" id="RKQ13188.1"/>
    </source>
</evidence>
<dbReference type="Pfam" id="PF01078">
    <property type="entry name" value="Mg_chelatase"/>
    <property type="match status" value="1"/>
</dbReference>
<accession>A0A494YST1</accession>
<dbReference type="GO" id="GO:0005524">
    <property type="term" value="F:ATP binding"/>
    <property type="evidence" value="ECO:0007669"/>
    <property type="project" value="InterPro"/>
</dbReference>
<dbReference type="EMBL" id="RBZO01000035">
    <property type="protein sequence ID" value="RKQ13188.1"/>
    <property type="molecule type" value="Genomic_DNA"/>
</dbReference>
<sequence>MDTGKVTISRAASTATYRAQFFLIGAMNPCLCGYLGSRNYYCHIVKIIV</sequence>
<dbReference type="RefSeq" id="WP_121133920.1">
    <property type="nucleotide sequence ID" value="NZ_JBHUFK010000035.1"/>
</dbReference>
<dbReference type="OrthoDB" id="9813147at2"/>
<dbReference type="Gene3D" id="3.40.50.300">
    <property type="entry name" value="P-loop containing nucleotide triphosphate hydrolases"/>
    <property type="match status" value="1"/>
</dbReference>
<protein>
    <recommendedName>
        <fullName evidence="1">Magnesium chelatase ChlI-like catalytic domain-containing protein</fullName>
    </recommendedName>
</protein>
<comment type="caution">
    <text evidence="2">The sequence shown here is derived from an EMBL/GenBank/DDBJ whole genome shotgun (WGS) entry which is preliminary data.</text>
</comment>
<organism evidence="2 3">
    <name type="scientific">Oceanobacillus bengalensis</name>
    <dbReference type="NCBI Taxonomy" id="1435466"/>
    <lineage>
        <taxon>Bacteria</taxon>
        <taxon>Bacillati</taxon>
        <taxon>Bacillota</taxon>
        <taxon>Bacilli</taxon>
        <taxon>Bacillales</taxon>
        <taxon>Bacillaceae</taxon>
        <taxon>Oceanobacillus</taxon>
    </lineage>
</organism>
<proteinExistence type="predicted"/>
<evidence type="ECO:0000313" key="3">
    <source>
        <dbReference type="Proteomes" id="UP000281813"/>
    </source>
</evidence>
<feature type="domain" description="Magnesium chelatase ChlI-like catalytic" evidence="1">
    <location>
        <begin position="1"/>
        <end position="44"/>
    </location>
</feature>
<reference evidence="2 3" key="1">
    <citation type="journal article" date="2015" name="Antonie Van Leeuwenhoek">
        <title>Oceanobacillus bengalensis sp. nov., a bacterium isolated from seawater of the Bay of Bengal.</title>
        <authorList>
            <person name="Yongchang O."/>
            <person name="Xiang W."/>
            <person name="Wang G."/>
        </authorList>
    </citation>
    <scope>NUCLEOTIDE SEQUENCE [LARGE SCALE GENOMIC DNA]</scope>
    <source>
        <strain evidence="2 3">MCCC 1K00260</strain>
    </source>
</reference>
<dbReference type="AlphaFoldDB" id="A0A494YST1"/>
<dbReference type="Proteomes" id="UP000281813">
    <property type="component" value="Unassembled WGS sequence"/>
</dbReference>
<name>A0A494YST1_9BACI</name>
<gene>
    <name evidence="2" type="ORF">D8M05_16950</name>
</gene>
<dbReference type="InterPro" id="IPR000523">
    <property type="entry name" value="Mg_chelatse_chII-like_cat_dom"/>
</dbReference>
<keyword evidence="3" id="KW-1185">Reference proteome</keyword>
<evidence type="ECO:0000259" key="1">
    <source>
        <dbReference type="Pfam" id="PF01078"/>
    </source>
</evidence>